<organism evidence="1 2">
    <name type="scientific">Desulfobaculum bizertense DSM 18034</name>
    <dbReference type="NCBI Taxonomy" id="1121442"/>
    <lineage>
        <taxon>Bacteria</taxon>
        <taxon>Pseudomonadati</taxon>
        <taxon>Thermodesulfobacteriota</taxon>
        <taxon>Desulfovibrionia</taxon>
        <taxon>Desulfovibrionales</taxon>
        <taxon>Desulfovibrionaceae</taxon>
        <taxon>Desulfobaculum</taxon>
    </lineage>
</organism>
<dbReference type="InterPro" id="IPR007183">
    <property type="entry name" value="UPF0280"/>
</dbReference>
<evidence type="ECO:0000313" key="1">
    <source>
        <dbReference type="EMBL" id="SKA75633.1"/>
    </source>
</evidence>
<dbReference type="EMBL" id="FUYA01000007">
    <property type="protein sequence ID" value="SKA75633.1"/>
    <property type="molecule type" value="Genomic_DNA"/>
</dbReference>
<gene>
    <name evidence="1" type="ORF">SAMN02745702_02109</name>
</gene>
<dbReference type="NCBIfam" id="NF003323">
    <property type="entry name" value="PRK04334.1-3"/>
    <property type="match status" value="1"/>
</dbReference>
<keyword evidence="2" id="KW-1185">Reference proteome</keyword>
<dbReference type="AlphaFoldDB" id="A0A1T4WEA4"/>
<dbReference type="InterPro" id="IPR003374">
    <property type="entry name" value="ApbE-like_sf"/>
</dbReference>
<dbReference type="PIRSF" id="PIRSF006421">
    <property type="entry name" value="UCP006421"/>
    <property type="match status" value="1"/>
</dbReference>
<dbReference type="RefSeq" id="WP_078685577.1">
    <property type="nucleotide sequence ID" value="NZ_FUYA01000007.1"/>
</dbReference>
<dbReference type="SUPFAM" id="SSF143631">
    <property type="entry name" value="ApbE-like"/>
    <property type="match status" value="1"/>
</dbReference>
<proteinExistence type="predicted"/>
<dbReference type="STRING" id="1121442.SAMN02745702_02109"/>
<sequence>MSTHSPHSSAHRAYRSGIQARTGEVQFQTVVEETDLLILAEHNMSQLALECVDELRGQLKAWFTLHPDFLHSLVPVTVPEHAPEIIQRMAHAGTICGVGPMAAVAGTVSQMVAERLHEHSANVLVENGGDVFMYSNRPRTCAILSDPTHEARIGLSLGAEDFPVALCASSAKIGHSLSLGHGDLVVVRSRDASLADAAATALCNMVQERKDLRHVTEQAQAWEQNGIEGIFAQCGQTLTAWGKIELTAL</sequence>
<accession>A0A1T4WEA4</accession>
<protein>
    <submittedName>
        <fullName evidence="1">Uncharacterized protein</fullName>
    </submittedName>
</protein>
<dbReference type="Gene3D" id="3.10.520.10">
    <property type="entry name" value="ApbE-like domains"/>
    <property type="match status" value="1"/>
</dbReference>
<reference evidence="1 2" key="1">
    <citation type="submission" date="2017-02" db="EMBL/GenBank/DDBJ databases">
        <authorList>
            <person name="Peterson S.W."/>
        </authorList>
    </citation>
    <scope>NUCLEOTIDE SEQUENCE [LARGE SCALE GENOMIC DNA]</scope>
    <source>
        <strain evidence="1 2">DSM 18034</strain>
    </source>
</reference>
<dbReference type="Proteomes" id="UP000189733">
    <property type="component" value="Unassembled WGS sequence"/>
</dbReference>
<name>A0A1T4WEA4_9BACT</name>
<evidence type="ECO:0000313" key="2">
    <source>
        <dbReference type="Proteomes" id="UP000189733"/>
    </source>
</evidence>
<dbReference type="OrthoDB" id="9787842at2"/>